<evidence type="ECO:0000256" key="12">
    <source>
        <dbReference type="ARBA" id="ARBA00023026"/>
    </source>
</evidence>
<evidence type="ECO:0000256" key="8">
    <source>
        <dbReference type="ARBA" id="ARBA00022679"/>
    </source>
</evidence>
<evidence type="ECO:0000313" key="17">
    <source>
        <dbReference type="Proteomes" id="UP001354227"/>
    </source>
</evidence>
<evidence type="ECO:0000256" key="7">
    <source>
        <dbReference type="ARBA" id="ARBA00022614"/>
    </source>
</evidence>
<evidence type="ECO:0000256" key="6">
    <source>
        <dbReference type="ARBA" id="ARBA00022525"/>
    </source>
</evidence>
<comment type="PTM">
    <text evidence="14">Ubiquitinated in the presence of host E1 ubiquitin-activating enzyme, E2 ubiquitin-conjugating enzyme and ubiquitin.</text>
</comment>
<gene>
    <name evidence="16" type="ORF">V0R62_04865</name>
</gene>
<feature type="active site" description="Glycyl thioester intermediate" evidence="14">
    <location>
        <position position="927"/>
    </location>
</feature>
<dbReference type="PANTHER" id="PTHR47114:SF2">
    <property type="entry name" value="OLIGODENDROCYTE-MYELIN GLYCOPROTEIN"/>
    <property type="match status" value="1"/>
</dbReference>
<keyword evidence="17" id="KW-1185">Reference proteome</keyword>
<dbReference type="Pfam" id="PF14496">
    <property type="entry name" value="NEL"/>
    <property type="match status" value="1"/>
</dbReference>
<dbReference type="InterPro" id="IPR003591">
    <property type="entry name" value="Leu-rich_rpt_typical-subtyp"/>
</dbReference>
<comment type="caution">
    <text evidence="16">The sequence shown here is derived from an EMBL/GenBank/DDBJ whole genome shotgun (WGS) entry which is preliminary data.</text>
</comment>
<evidence type="ECO:0000256" key="4">
    <source>
        <dbReference type="ARBA" id="ARBA00009868"/>
    </source>
</evidence>
<comment type="similarity">
    <text evidence="4 14">Belongs to the LRR-containing bacterial E3 ligase family.</text>
</comment>
<dbReference type="EC" id="2.3.2.27" evidence="5"/>
<feature type="domain" description="NEL" evidence="15">
    <location>
        <begin position="840"/>
        <end position="1129"/>
    </location>
</feature>
<accession>A0ABU7H7J9</accession>
<organism evidence="16 17">
    <name type="scientific">Pseudomonas carassii</name>
    <dbReference type="NCBI Taxonomy" id="3115855"/>
    <lineage>
        <taxon>Bacteria</taxon>
        <taxon>Pseudomonadati</taxon>
        <taxon>Pseudomonadota</taxon>
        <taxon>Gammaproteobacteria</taxon>
        <taxon>Pseudomonadales</taxon>
        <taxon>Pseudomonadaceae</taxon>
        <taxon>Pseudomonas</taxon>
    </lineage>
</organism>
<evidence type="ECO:0000256" key="1">
    <source>
        <dbReference type="ARBA" id="ARBA00000900"/>
    </source>
</evidence>
<dbReference type="InterPro" id="IPR032675">
    <property type="entry name" value="LRR_dom_sf"/>
</dbReference>
<dbReference type="Pfam" id="PF13855">
    <property type="entry name" value="LRR_8"/>
    <property type="match status" value="1"/>
</dbReference>
<evidence type="ECO:0000256" key="13">
    <source>
        <dbReference type="ARBA" id="ARBA00023200"/>
    </source>
</evidence>
<dbReference type="InterPro" id="IPR001611">
    <property type="entry name" value="Leu-rich_rpt"/>
</dbReference>
<evidence type="ECO:0000256" key="14">
    <source>
        <dbReference type="PROSITE-ProRule" id="PRU01398"/>
    </source>
</evidence>
<dbReference type="InterPro" id="IPR029487">
    <property type="entry name" value="NEL_dom"/>
</dbReference>
<dbReference type="Gene3D" id="3.80.10.10">
    <property type="entry name" value="Ribonuclease Inhibitor"/>
    <property type="match status" value="1"/>
</dbReference>
<dbReference type="PROSITE" id="PS51450">
    <property type="entry name" value="LRR"/>
    <property type="match status" value="2"/>
</dbReference>
<evidence type="ECO:0000256" key="2">
    <source>
        <dbReference type="ARBA" id="ARBA00004192"/>
    </source>
</evidence>
<evidence type="ECO:0000256" key="11">
    <source>
        <dbReference type="ARBA" id="ARBA00022843"/>
    </source>
</evidence>
<keyword evidence="7" id="KW-0433">Leucine-rich repeat</keyword>
<dbReference type="Gene3D" id="1.20.58.360">
    <property type="entry name" value="Shigella T3SS effector IpaH defines"/>
    <property type="match status" value="1"/>
</dbReference>
<keyword evidence="12" id="KW-0843">Virulence</keyword>
<comment type="catalytic activity">
    <reaction evidence="1">
        <text>S-ubiquitinyl-[E2 ubiquitin-conjugating enzyme]-L-cysteine + [acceptor protein]-L-lysine = [E2 ubiquitin-conjugating enzyme]-L-cysteine + N(6)-ubiquitinyl-[acceptor protein]-L-lysine.</text>
        <dbReference type="EC" id="2.3.2.27"/>
    </reaction>
</comment>
<evidence type="ECO:0000256" key="5">
    <source>
        <dbReference type="ARBA" id="ARBA00012483"/>
    </source>
</evidence>
<keyword evidence="8 14" id="KW-0808">Transferase</keyword>
<keyword evidence="11 14" id="KW-0832">Ubl conjugation</keyword>
<evidence type="ECO:0000259" key="15">
    <source>
        <dbReference type="PROSITE" id="PS52053"/>
    </source>
</evidence>
<keyword evidence="9" id="KW-0677">Repeat</keyword>
<evidence type="ECO:0000313" key="16">
    <source>
        <dbReference type="EMBL" id="MEE1886982.1"/>
    </source>
</evidence>
<dbReference type="SUPFAM" id="SSF52058">
    <property type="entry name" value="L domain-like"/>
    <property type="match status" value="1"/>
</dbReference>
<dbReference type="SMART" id="SM00369">
    <property type="entry name" value="LRR_TYP"/>
    <property type="match status" value="3"/>
</dbReference>
<keyword evidence="13 14" id="KW-1035">Host cytoplasm</keyword>
<keyword evidence="6 14" id="KW-0964">Secreted</keyword>
<evidence type="ECO:0000256" key="10">
    <source>
        <dbReference type="ARBA" id="ARBA00022786"/>
    </source>
</evidence>
<dbReference type="Proteomes" id="UP001354227">
    <property type="component" value="Unassembled WGS sequence"/>
</dbReference>
<dbReference type="InterPro" id="IPR051071">
    <property type="entry name" value="LRR-bact_E3_ubiq_ligases"/>
</dbReference>
<dbReference type="PANTHER" id="PTHR47114">
    <property type="match status" value="1"/>
</dbReference>
<evidence type="ECO:0000256" key="9">
    <source>
        <dbReference type="ARBA" id="ARBA00022737"/>
    </source>
</evidence>
<protein>
    <recommendedName>
        <fullName evidence="5">RING-type E3 ubiquitin transferase</fullName>
        <ecNumber evidence="5">2.3.2.27</ecNumber>
    </recommendedName>
</protein>
<comment type="subcellular location">
    <subcellularLocation>
        <location evidence="2">Host cytoplasm</location>
    </subcellularLocation>
    <subcellularLocation>
        <location evidence="3">Secreted</location>
    </subcellularLocation>
</comment>
<name>A0ABU7H7J9_9PSED</name>
<dbReference type="RefSeq" id="WP_330102958.1">
    <property type="nucleotide sequence ID" value="NZ_JAZDCT010000004.1"/>
</dbReference>
<proteinExistence type="inferred from homology"/>
<dbReference type="PROSITE" id="PS52053">
    <property type="entry name" value="NEL"/>
    <property type="match status" value="1"/>
</dbReference>
<keyword evidence="10 14" id="KW-0833">Ubl conjugation pathway</keyword>
<evidence type="ECO:0000256" key="3">
    <source>
        <dbReference type="ARBA" id="ARBA00004613"/>
    </source>
</evidence>
<dbReference type="EMBL" id="JAZDCT010000004">
    <property type="protein sequence ID" value="MEE1886982.1"/>
    <property type="molecule type" value="Genomic_DNA"/>
</dbReference>
<sequence>MTLEVREQAGGPVAGVISWIPGDPVQPVQRHVSWAALYETLAGRLRQVPFAEFFMRFIRERERPSFTSALNKQRVGADNGKSIELDGRHAAVEGTLFVYLRRLRIEKTLDDARVLAVPTGDEDSALRRERFELYIETGLSVLNLAGLFLPVLGQVMLGVAAVQVANEVYEGYEAWKLGDRQAALQHLFGVAENVAVGALIAAGGVAVGKVLERAPFVDGLAPLVTDAGHLKLHHQTPAHEWSGAGLLMRQLGGELGNVTDEQAARLVESTGFGEEHLRFLHLEQAPPPARLLDAWERYQVHEAFPTLRDDALEAQVRSRQASDSPHALLLKRDFPGLSQRSAKEIVEQASSAQLADMLNKQRVPLNLAEQAHWCLRDSRVDRAIAGLHQANAANQDTERLALGLIDQLAPWAETLRVEVREGSIQGKARIGIGREAAVAQSTLCLVRGEQGYLVENGEGLPLAQASVQDSLVQALLLTLEPSQKLLLGDAALDEQALIEKLASSASAQRTLSATLIGQAPVGEGIRPPVRFADGRVGYPLNVRVTSSREASRRGIQQIYPTLGREQLERYMEDLLAKRVDPWLHYNRLRRHLARLREALQAWQGAGRGVLDRHRRQRVVNALRRCWRRKSSTLGDGGHWLLIRGEHVGSLPSLPTGVMYDHVTRLTLRDMDLTWLDADFLACFPELQELDLRYNQLTEIPAGIEQLVSLRYLRLGHNQIVMSTAGNRRLLALLNLRTLDLGHNPLGYAPDVDGLRHLRHLSLNSTELDALPERVEQLPWQGIADLRNNSIQHVRQDLHNLQLRLRRMVLHDNPLDETSQALVNLAAHEPHNLRPVDHQLIDSAARERWLAGSAGKLRSRREAQWLRLREEPDSTDLFQFIADFAETSDFREHADFYRRRIWRMLDACDRNTELRTILFTQAGGERTCEDRLLLVLSELETTLYVERLAAGQNLAEREAALMKAGQGLYRLDEVNTIAARKVEVLERKGGEVDPVEVYLAYRTHLAEALALPGQPDGMYYMMDSRVTSGDLNTAMLQILREETPGRLSAALAQRSFWDRYVHVRYPEQVDALVAALDEQLTHAEMLSEQMYLIQSEALRAKYETSLQALRLKLAQEAYARFLQPAVVTEA</sequence>
<reference evidence="16" key="1">
    <citation type="submission" date="2024-01" db="EMBL/GenBank/DDBJ databases">
        <title>Unpublished Manusciprt.</title>
        <authorList>
            <person name="Duman M."/>
            <person name="Valdes E.G."/>
            <person name="Ajmi N."/>
            <person name="Altun S."/>
            <person name="Saticioglu I.B."/>
        </authorList>
    </citation>
    <scope>NUCLEOTIDE SEQUENCE</scope>
    <source>
        <strain evidence="16">137P</strain>
    </source>
</reference>